<dbReference type="InterPro" id="IPR020103">
    <property type="entry name" value="PsdUridine_synth_cat_dom_sf"/>
</dbReference>
<dbReference type="RefSeq" id="WP_010797128.1">
    <property type="nucleotide sequence ID" value="NZ_FQYS01000002.1"/>
</dbReference>
<dbReference type="InterPro" id="IPR042092">
    <property type="entry name" value="PsdUridine_s_RsuA/RluB/E/F_cat"/>
</dbReference>
<evidence type="ECO:0000256" key="2">
    <source>
        <dbReference type="ARBA" id="ARBA00023235"/>
    </source>
</evidence>
<evidence type="ECO:0000256" key="3">
    <source>
        <dbReference type="RuleBase" id="RU003887"/>
    </source>
</evidence>
<dbReference type="SUPFAM" id="SSF55120">
    <property type="entry name" value="Pseudouridine synthase"/>
    <property type="match status" value="1"/>
</dbReference>
<dbReference type="InterPro" id="IPR006145">
    <property type="entry name" value="PsdUridine_synth_RsuA/RluA"/>
</dbReference>
<protein>
    <recommendedName>
        <fullName evidence="3">Pseudouridine synthase</fullName>
        <ecNumber evidence="3">5.4.99.-</ecNumber>
    </recommendedName>
</protein>
<evidence type="ECO:0000256" key="1">
    <source>
        <dbReference type="ARBA" id="ARBA00008348"/>
    </source>
</evidence>
<evidence type="ECO:0000256" key="4">
    <source>
        <dbReference type="SAM" id="MobiDB-lite"/>
    </source>
</evidence>
<dbReference type="GO" id="GO:0005829">
    <property type="term" value="C:cytosol"/>
    <property type="evidence" value="ECO:0007669"/>
    <property type="project" value="UniProtKB-ARBA"/>
</dbReference>
<dbReference type="Pfam" id="PF00849">
    <property type="entry name" value="PseudoU_synth_2"/>
    <property type="match status" value="1"/>
</dbReference>
<feature type="region of interest" description="Disordered" evidence="4">
    <location>
        <begin position="1"/>
        <end position="22"/>
    </location>
</feature>
<dbReference type="EMBL" id="UAUF01000008">
    <property type="protein sequence ID" value="SPZ02758.1"/>
    <property type="molecule type" value="Genomic_DNA"/>
</dbReference>
<dbReference type="GO" id="GO:0000455">
    <property type="term" value="P:enzyme-directed rRNA pseudouridine synthesis"/>
    <property type="evidence" value="ECO:0007669"/>
    <property type="project" value="UniProtKB-ARBA"/>
</dbReference>
<gene>
    <name evidence="7" type="primary">rluE</name>
    <name evidence="6" type="ORF">IRZ65_02560</name>
    <name evidence="7" type="ORF">NCTC11842_00796</name>
</gene>
<evidence type="ECO:0000259" key="5">
    <source>
        <dbReference type="Pfam" id="PF00849"/>
    </source>
</evidence>
<dbReference type="Proteomes" id="UP000626180">
    <property type="component" value="Unassembled WGS sequence"/>
</dbReference>
<dbReference type="Proteomes" id="UP000250443">
    <property type="component" value="Unassembled WGS sequence"/>
</dbReference>
<dbReference type="GO" id="GO:0003723">
    <property type="term" value="F:RNA binding"/>
    <property type="evidence" value="ECO:0007669"/>
    <property type="project" value="InterPro"/>
</dbReference>
<sequence length="203" mass="23070">MPRSYRSPQTPRPRRVAKAPPAEPRLILLNKPFDVLTQFSDGDGRATLKDFVPIPGIYPAGRLDRDSEGLLLLTNDGRLQSRIADPKHKLPKTYWVQVEGTPTDEQIQTLRTGVELNDGPTLPAEVRLLEEPELWERNPPVRFRKSVPTAWLELVIREGRNRQVRRMTAAVGLPTLRLVRVRIGPWALEGMAPGEWREVPARL</sequence>
<dbReference type="InterPro" id="IPR000748">
    <property type="entry name" value="PsdUridine_synth_RsuA/RluB/E/F"/>
</dbReference>
<dbReference type="PROSITE" id="PS01149">
    <property type="entry name" value="PSI_RSU"/>
    <property type="match status" value="1"/>
</dbReference>
<dbReference type="Gene3D" id="3.30.70.580">
    <property type="entry name" value="Pseudouridine synthase I, catalytic domain, N-terminal subdomain"/>
    <property type="match status" value="1"/>
</dbReference>
<dbReference type="GO" id="GO:0120159">
    <property type="term" value="F:rRNA pseudouridine synthase activity"/>
    <property type="evidence" value="ECO:0007669"/>
    <property type="project" value="UniProtKB-ARBA"/>
</dbReference>
<reference evidence="6 9" key="2">
    <citation type="submission" date="2020-10" db="EMBL/GenBank/DDBJ databases">
        <title>Genome sequences of Pseudomonas isolates.</title>
        <authorList>
            <person name="Wessels L."/>
            <person name="Reich F."/>
            <person name="Hammerl J."/>
        </authorList>
    </citation>
    <scope>NUCLEOTIDE SEQUENCE [LARGE SCALE GENOMIC DNA]</scope>
    <source>
        <strain evidence="6 9">20-MO00624-0</strain>
    </source>
</reference>
<evidence type="ECO:0000313" key="7">
    <source>
        <dbReference type="EMBL" id="SPZ02758.1"/>
    </source>
</evidence>
<evidence type="ECO:0000313" key="6">
    <source>
        <dbReference type="EMBL" id="MBF8639564.1"/>
    </source>
</evidence>
<keyword evidence="2 3" id="KW-0413">Isomerase</keyword>
<dbReference type="NCBIfam" id="TIGR00093">
    <property type="entry name" value="pseudouridine synthase"/>
    <property type="match status" value="1"/>
</dbReference>
<reference evidence="7 8" key="1">
    <citation type="submission" date="2018-06" db="EMBL/GenBank/DDBJ databases">
        <authorList>
            <consortium name="Pathogen Informatics"/>
            <person name="Doyle S."/>
        </authorList>
    </citation>
    <scope>NUCLEOTIDE SEQUENCE [LARGE SCALE GENOMIC DNA]</scope>
    <source>
        <strain evidence="7 8">NCTC11842</strain>
    </source>
</reference>
<dbReference type="InterPro" id="IPR018496">
    <property type="entry name" value="PsdUridine_synth_RsuA/RluB_CS"/>
</dbReference>
<dbReference type="InterPro" id="IPR020094">
    <property type="entry name" value="TruA/RsuA/RluB/E/F_N"/>
</dbReference>
<dbReference type="Gene3D" id="3.30.70.1560">
    <property type="entry name" value="Alpha-L RNA-binding motif"/>
    <property type="match status" value="1"/>
</dbReference>
<organism evidence="7 8">
    <name type="scientific">Pseudomonas luteola</name>
    <dbReference type="NCBI Taxonomy" id="47886"/>
    <lineage>
        <taxon>Bacteria</taxon>
        <taxon>Pseudomonadati</taxon>
        <taxon>Pseudomonadota</taxon>
        <taxon>Gammaproteobacteria</taxon>
        <taxon>Pseudomonadales</taxon>
        <taxon>Pseudomonadaceae</taxon>
        <taxon>Pseudomonas</taxon>
    </lineage>
</organism>
<accession>A0A2X2C676</accession>
<dbReference type="PANTHER" id="PTHR47683">
    <property type="entry name" value="PSEUDOURIDINE SYNTHASE FAMILY PROTEIN-RELATED"/>
    <property type="match status" value="1"/>
</dbReference>
<name>A0A2X2C676_PSELU</name>
<dbReference type="InterPro" id="IPR050343">
    <property type="entry name" value="RsuA_PseudoU_synthase"/>
</dbReference>
<comment type="similarity">
    <text evidence="1 3">Belongs to the pseudouridine synthase RsuA family.</text>
</comment>
<dbReference type="PANTHER" id="PTHR47683:SF2">
    <property type="entry name" value="RNA-BINDING S4 DOMAIN-CONTAINING PROTEIN"/>
    <property type="match status" value="1"/>
</dbReference>
<evidence type="ECO:0000313" key="9">
    <source>
        <dbReference type="Proteomes" id="UP000626180"/>
    </source>
</evidence>
<dbReference type="EMBL" id="JADMCD010000001">
    <property type="protein sequence ID" value="MBF8639564.1"/>
    <property type="molecule type" value="Genomic_DNA"/>
</dbReference>
<keyword evidence="9" id="KW-1185">Reference proteome</keyword>
<dbReference type="FunFam" id="3.30.70.1560:FF:000001">
    <property type="entry name" value="Pseudouridine synthase"/>
    <property type="match status" value="1"/>
</dbReference>
<feature type="domain" description="Pseudouridine synthase RsuA/RluA-like" evidence="5">
    <location>
        <begin position="26"/>
        <end position="170"/>
    </location>
</feature>
<dbReference type="AlphaFoldDB" id="A0A2X2C676"/>
<dbReference type="EC" id="5.4.99.-" evidence="3"/>
<evidence type="ECO:0000313" key="8">
    <source>
        <dbReference type="Proteomes" id="UP000250443"/>
    </source>
</evidence>
<proteinExistence type="inferred from homology"/>